<dbReference type="EMBL" id="SWRL01000002">
    <property type="protein sequence ID" value="NFH61192.1"/>
    <property type="molecule type" value="Genomic_DNA"/>
</dbReference>
<accession>A0A6G4ED80</accession>
<sequence length="244" mass="29022">MSYSKNEELEFIKSLYDEADKRFKEIYKEQQNNRDALLKELGLILLTYKILDGFMNIKKADRNKESNKFYALIASFAKRQIKLTTAALYEVTNNVVKNTYKFYSYNANARDIKKIVDSAYKGKHFSKRVWNNEKEVAEYMNEQIKNFIDGKINVNKIKELIEEIYNNNAYEVKRLVDTEISRCSNSAFDKFCREVNVKRVRYNATLDSRLCDDCAQYHDEVFDFDKKIETPRHPLCRCFYIVEE</sequence>
<dbReference type="AlphaFoldDB" id="A0A6G4ED80"/>
<organism evidence="2">
    <name type="scientific">Clostridium botulinum</name>
    <dbReference type="NCBI Taxonomy" id="1491"/>
    <lineage>
        <taxon>Bacteria</taxon>
        <taxon>Bacillati</taxon>
        <taxon>Bacillota</taxon>
        <taxon>Clostridia</taxon>
        <taxon>Eubacteriales</taxon>
        <taxon>Clostridiaceae</taxon>
        <taxon>Clostridium</taxon>
    </lineage>
</organism>
<dbReference type="InterPro" id="IPR006528">
    <property type="entry name" value="Phage_head_morphogenesis_dom"/>
</dbReference>
<evidence type="ECO:0000259" key="1">
    <source>
        <dbReference type="Pfam" id="PF04233"/>
    </source>
</evidence>
<name>A0A6G4ED80_CLOBO</name>
<gene>
    <name evidence="2" type="ORF">FC962_04615</name>
</gene>
<reference evidence="2" key="1">
    <citation type="submission" date="2019-04" db="EMBL/GenBank/DDBJ databases">
        <title>Genome sequencing of Clostridium botulinum Groups I-IV and Clostridium butyricum.</title>
        <authorList>
            <person name="Brunt J."/>
            <person name="Van Vliet A.H.M."/>
            <person name="Stringer S.C."/>
            <person name="Carter A.T."/>
            <person name="Peck M.W."/>
        </authorList>
    </citation>
    <scope>NUCLEOTIDE SEQUENCE</scope>
    <source>
        <strain evidence="2">IFR 15/031</strain>
    </source>
</reference>
<proteinExistence type="predicted"/>
<protein>
    <submittedName>
        <fullName evidence="2">Phage head morphogenesis protein</fullName>
    </submittedName>
</protein>
<dbReference type="RefSeq" id="WP_061319507.1">
    <property type="nucleotide sequence ID" value="NZ_CP013849.1"/>
</dbReference>
<evidence type="ECO:0000313" key="2">
    <source>
        <dbReference type="EMBL" id="NFH61192.1"/>
    </source>
</evidence>
<comment type="caution">
    <text evidence="2">The sequence shown here is derived from an EMBL/GenBank/DDBJ whole genome shotgun (WGS) entry which is preliminary data.</text>
</comment>
<dbReference type="Pfam" id="PF04233">
    <property type="entry name" value="Phage_Mu_F"/>
    <property type="match status" value="1"/>
</dbReference>
<feature type="domain" description="Phage head morphogenesis" evidence="1">
    <location>
        <begin position="156"/>
        <end position="239"/>
    </location>
</feature>